<evidence type="ECO:0000313" key="1">
    <source>
        <dbReference type="EMBL" id="NSJ80310.1"/>
    </source>
</evidence>
<evidence type="ECO:0000313" key="2">
    <source>
        <dbReference type="EMBL" id="VYS87920.1"/>
    </source>
</evidence>
<dbReference type="Proteomes" id="UP001644750">
    <property type="component" value="Unassembled WGS sequence"/>
</dbReference>
<gene>
    <name evidence="2" type="ORF">AHLFYP4_00752</name>
    <name evidence="1" type="ORF">G5A72_12105</name>
</gene>
<sequence>MHGEEVINELGEEISKGKGCIVFDFACYFPYADQDFLIFKFKLGEEELEPYKYNHRYPNKDYVTISKKMGRRVSRIGYPVFVDLNEEYFFILEIEVGIKDYKTVKLDFPVIVKLTEEKPVCNLGFRFNFDAATFQFESYYEHENDGIIGHRHTIWTNKDHNIENAIVITPLIQVNPKNGVYVAEVLTPHPQTFEHFMC</sequence>
<keyword evidence="3" id="KW-1185">Reference proteome</keyword>
<dbReference type="EMBL" id="CACRSX010000018">
    <property type="protein sequence ID" value="VYS87920.1"/>
    <property type="molecule type" value="Genomic_DNA"/>
</dbReference>
<dbReference type="RefSeq" id="WP_049995759.1">
    <property type="nucleotide sequence ID" value="NZ_BAABYN010000001.1"/>
</dbReference>
<evidence type="ECO:0000313" key="3">
    <source>
        <dbReference type="Proteomes" id="UP001644750"/>
    </source>
</evidence>
<reference evidence="1" key="3">
    <citation type="submission" date="2020-02" db="EMBL/GenBank/DDBJ databases">
        <authorList>
            <person name="Littmann E."/>
            <person name="Sorbara M."/>
        </authorList>
    </citation>
    <scope>NUCLEOTIDE SEQUENCE</scope>
    <source>
        <strain evidence="1">MSK.14.57</strain>
    </source>
</reference>
<accession>A0A6N2S908</accession>
<organism evidence="2">
    <name type="scientific">Anaerostipes hadrus</name>
    <dbReference type="NCBI Taxonomy" id="649756"/>
    <lineage>
        <taxon>Bacteria</taxon>
        <taxon>Bacillati</taxon>
        <taxon>Bacillota</taxon>
        <taxon>Clostridia</taxon>
        <taxon>Lachnospirales</taxon>
        <taxon>Lachnospiraceae</taxon>
        <taxon>Anaerostipes</taxon>
    </lineage>
</organism>
<proteinExistence type="predicted"/>
<dbReference type="EMBL" id="JAAITB010000028">
    <property type="protein sequence ID" value="NSJ80310.1"/>
    <property type="molecule type" value="Genomic_DNA"/>
</dbReference>
<reference evidence="1 3" key="2">
    <citation type="journal article" date="2020" name="Cell Host Microbe">
        <title>Functional and Genomic Variation between Human-Derived Isolates of Lachnospiraceae Reveals Inter- and Intra-Species Diversity.</title>
        <authorList>
            <person name="Sorbara M.T."/>
            <person name="Littmann E.R."/>
            <person name="Fontana E."/>
            <person name="Moody T.U."/>
            <person name="Kohout C.E."/>
            <person name="Gjonbalaj M."/>
            <person name="Eaton V."/>
            <person name="Seok R."/>
            <person name="Leiner I.M."/>
            <person name="Pamer E.G."/>
        </authorList>
    </citation>
    <scope>NUCLEOTIDE SEQUENCE [LARGE SCALE GENOMIC DNA]</scope>
    <source>
        <strain evidence="1 3">MSK.14.57</strain>
    </source>
</reference>
<name>A0A6N2S908_ANAHA</name>
<dbReference type="AlphaFoldDB" id="A0A6N2S908"/>
<reference evidence="2" key="1">
    <citation type="submission" date="2019-11" db="EMBL/GenBank/DDBJ databases">
        <authorList>
            <person name="Feng L."/>
        </authorList>
    </citation>
    <scope>NUCLEOTIDE SEQUENCE</scope>
    <source>
        <strain evidence="2">AhadrusLFYP4</strain>
    </source>
</reference>
<protein>
    <submittedName>
        <fullName evidence="2">Uncharacterized protein</fullName>
    </submittedName>
</protein>